<accession>A0A391NXJ8</accession>
<gene>
    <name evidence="1" type="ORF">KIPB_015056</name>
</gene>
<dbReference type="EMBL" id="BDIP01008162">
    <property type="protein sequence ID" value="GCA64686.1"/>
    <property type="molecule type" value="Genomic_DNA"/>
</dbReference>
<reference evidence="1 2" key="1">
    <citation type="journal article" date="2018" name="PLoS ONE">
        <title>The draft genome of Kipferlia bialata reveals reductive genome evolution in fornicate parasites.</title>
        <authorList>
            <person name="Tanifuji G."/>
            <person name="Takabayashi S."/>
            <person name="Kume K."/>
            <person name="Takagi M."/>
            <person name="Nakayama T."/>
            <person name="Kamikawa R."/>
            <person name="Inagaki Y."/>
            <person name="Hashimoto T."/>
        </authorList>
    </citation>
    <scope>NUCLEOTIDE SEQUENCE [LARGE SCALE GENOMIC DNA]</scope>
    <source>
        <strain evidence="1">NY0173</strain>
    </source>
</reference>
<evidence type="ECO:0000313" key="2">
    <source>
        <dbReference type="Proteomes" id="UP000265618"/>
    </source>
</evidence>
<organism evidence="1 2">
    <name type="scientific">Kipferlia bialata</name>
    <dbReference type="NCBI Taxonomy" id="797122"/>
    <lineage>
        <taxon>Eukaryota</taxon>
        <taxon>Metamonada</taxon>
        <taxon>Carpediemonas-like organisms</taxon>
        <taxon>Kipferlia</taxon>
    </lineage>
</organism>
<name>A0A391NXJ8_9EUKA</name>
<feature type="non-terminal residue" evidence="1">
    <location>
        <position position="70"/>
    </location>
</feature>
<protein>
    <submittedName>
        <fullName evidence="1">Uncharacterized protein</fullName>
    </submittedName>
</protein>
<dbReference type="Proteomes" id="UP000265618">
    <property type="component" value="Unassembled WGS sequence"/>
</dbReference>
<comment type="caution">
    <text evidence="1">The sequence shown here is derived from an EMBL/GenBank/DDBJ whole genome shotgun (WGS) entry which is preliminary data.</text>
</comment>
<proteinExistence type="predicted"/>
<feature type="non-terminal residue" evidence="1">
    <location>
        <position position="1"/>
    </location>
</feature>
<evidence type="ECO:0000313" key="1">
    <source>
        <dbReference type="EMBL" id="GCA64686.1"/>
    </source>
</evidence>
<keyword evidence="2" id="KW-1185">Reference proteome</keyword>
<sequence>SHEFAAYLLRMLSGPSDKGVSKVDRKADKFQPTKQLRPVISSYLNEKAPRDTETFVERMLEECEDLVEND</sequence>
<dbReference type="AlphaFoldDB" id="A0A391NXJ8"/>